<feature type="transmembrane region" description="Helical" evidence="2">
    <location>
        <begin position="270"/>
        <end position="288"/>
    </location>
</feature>
<feature type="transmembrane region" description="Helical" evidence="2">
    <location>
        <begin position="197"/>
        <end position="214"/>
    </location>
</feature>
<dbReference type="EMBL" id="HBIU01046222">
    <property type="protein sequence ID" value="CAE0641925.1"/>
    <property type="molecule type" value="Transcribed_RNA"/>
</dbReference>
<protein>
    <recommendedName>
        <fullName evidence="4">DUF2157 domain-containing protein</fullName>
    </recommendedName>
</protein>
<feature type="transmembrane region" description="Helical" evidence="2">
    <location>
        <begin position="220"/>
        <end position="239"/>
    </location>
</feature>
<reference evidence="3" key="1">
    <citation type="submission" date="2021-01" db="EMBL/GenBank/DDBJ databases">
        <authorList>
            <person name="Corre E."/>
            <person name="Pelletier E."/>
            <person name="Niang G."/>
            <person name="Scheremetjew M."/>
            <person name="Finn R."/>
            <person name="Kale V."/>
            <person name="Holt S."/>
            <person name="Cochrane G."/>
            <person name="Meng A."/>
            <person name="Brown T."/>
            <person name="Cohen L."/>
        </authorList>
    </citation>
    <scope>NUCLEOTIDE SEQUENCE</scope>
    <source>
        <strain evidence="3">CCMP3107</strain>
    </source>
</reference>
<evidence type="ECO:0000256" key="2">
    <source>
        <dbReference type="SAM" id="Phobius"/>
    </source>
</evidence>
<feature type="region of interest" description="Disordered" evidence="1">
    <location>
        <begin position="1"/>
        <end position="25"/>
    </location>
</feature>
<feature type="transmembrane region" description="Helical" evidence="2">
    <location>
        <begin position="425"/>
        <end position="443"/>
    </location>
</feature>
<feature type="transmembrane region" description="Helical" evidence="2">
    <location>
        <begin position="319"/>
        <end position="337"/>
    </location>
</feature>
<keyword evidence="2" id="KW-1133">Transmembrane helix</keyword>
<evidence type="ECO:0000256" key="1">
    <source>
        <dbReference type="SAM" id="MobiDB-lite"/>
    </source>
</evidence>
<feature type="transmembrane region" description="Helical" evidence="2">
    <location>
        <begin position="402"/>
        <end position="419"/>
    </location>
</feature>
<feature type="transmembrane region" description="Helical" evidence="2">
    <location>
        <begin position="244"/>
        <end position="264"/>
    </location>
</feature>
<evidence type="ECO:0000313" key="3">
    <source>
        <dbReference type="EMBL" id="CAE0641925.1"/>
    </source>
</evidence>
<feature type="region of interest" description="Disordered" evidence="1">
    <location>
        <begin position="121"/>
        <end position="142"/>
    </location>
</feature>
<feature type="transmembrane region" description="Helical" evidence="2">
    <location>
        <begin position="295"/>
        <end position="313"/>
    </location>
</feature>
<accession>A0A6V1P9P3</accession>
<gene>
    <name evidence="3" type="ORF">HAKA00212_LOCUS20755</name>
</gene>
<evidence type="ECO:0008006" key="4">
    <source>
        <dbReference type="Google" id="ProtNLM"/>
    </source>
</evidence>
<dbReference type="AlphaFoldDB" id="A0A6V1P9P3"/>
<proteinExistence type="predicted"/>
<organism evidence="3">
    <name type="scientific">Heterosigma akashiwo</name>
    <name type="common">Chromophytic alga</name>
    <name type="synonym">Heterosigma carterae</name>
    <dbReference type="NCBI Taxonomy" id="2829"/>
    <lineage>
        <taxon>Eukaryota</taxon>
        <taxon>Sar</taxon>
        <taxon>Stramenopiles</taxon>
        <taxon>Ochrophyta</taxon>
        <taxon>Raphidophyceae</taxon>
        <taxon>Chattonellales</taxon>
        <taxon>Chattonellaceae</taxon>
        <taxon>Heterosigma</taxon>
    </lineage>
</organism>
<keyword evidence="2" id="KW-0812">Transmembrane</keyword>
<feature type="transmembrane region" description="Helical" evidence="2">
    <location>
        <begin position="377"/>
        <end position="397"/>
    </location>
</feature>
<keyword evidence="2" id="KW-0472">Membrane</keyword>
<feature type="transmembrane region" description="Helical" evidence="2">
    <location>
        <begin position="349"/>
        <end position="371"/>
    </location>
</feature>
<name>A0A6V1P9P3_HETAK</name>
<sequence length="474" mass="49971">MARTTRSLPVAATSESERMPAMTDSCSAPPTQAFNGAAASANSWGLTAQTTMSASAREASPWATACTPNSARSLSRCGACGSTTANCASVNPARSRPPRMALAMLPPPMKAITSELMGRESKGREYPPTAARSAGQQCAPTPGRPTMISQEELDDAVIAGAISAEAALALRRHVASRRGASEADEEHFRLLTGFNDIFVVIAGLLVLLSLRWLVNALTLAPLGDLAMSAVAWGLAELFVRRRRLALPAIVLTVAWLAGLATVAFELAGHPLRWPAATCAAAIAAALHWRRFRVPITWAAAAAVLALALGKGLLSEWQMPALVLAGLATLAAAVGWDISDRLRRTRRADVAFWLHLLAAPLLVHSSFALLGVLKASPAGWQVLAIGFAYVALACVSLVLDRRALMVSALGYLLFAAVVVMKEQTGSDAAMVSIPLLVGLLLLALSAHWEQVRSRIVTPLPVGLRQKLAPVRTETA</sequence>